<feature type="chain" id="PRO_5009307563" evidence="1">
    <location>
        <begin position="18"/>
        <end position="222"/>
    </location>
</feature>
<protein>
    <submittedName>
        <fullName evidence="3">Uncharacterized protein</fullName>
    </submittedName>
</protein>
<evidence type="ECO:0000313" key="3">
    <source>
        <dbReference type="WBParaSite" id="Csp11.Scaffold621.g6190.t1"/>
    </source>
</evidence>
<dbReference type="Proteomes" id="UP000095282">
    <property type="component" value="Unplaced"/>
</dbReference>
<dbReference type="STRING" id="1561998.A0A1I7TI84"/>
<proteinExistence type="predicted"/>
<evidence type="ECO:0000256" key="1">
    <source>
        <dbReference type="SAM" id="SignalP"/>
    </source>
</evidence>
<sequence>MWLAIVLLLVAYSNAEAINSTITATIPEVTNSTKTLPEDKQLEKLSKSCILENEYKEVLGCDIARFFARPMFNLLLQYSYRTIGLEELRSVQGLRPRGPWKPWRYESKLNETELATILIEQYYEIREPQYLELIKDNTFALEKTVTKAIKYLDRRFPEVRNYFRKKLQRALENRKVDRDTVDDMIKKFLEIEDRVEKAFEDLKWSSFACQSEEDRRSKKVEY</sequence>
<organism evidence="2 3">
    <name type="scientific">Caenorhabditis tropicalis</name>
    <dbReference type="NCBI Taxonomy" id="1561998"/>
    <lineage>
        <taxon>Eukaryota</taxon>
        <taxon>Metazoa</taxon>
        <taxon>Ecdysozoa</taxon>
        <taxon>Nematoda</taxon>
        <taxon>Chromadorea</taxon>
        <taxon>Rhabditida</taxon>
        <taxon>Rhabditina</taxon>
        <taxon>Rhabditomorpha</taxon>
        <taxon>Rhabditoidea</taxon>
        <taxon>Rhabditidae</taxon>
        <taxon>Peloderinae</taxon>
        <taxon>Caenorhabditis</taxon>
    </lineage>
</organism>
<name>A0A1I7TI84_9PELO</name>
<accession>A0A1I7TI84</accession>
<dbReference type="AlphaFoldDB" id="A0A1I7TI84"/>
<feature type="signal peptide" evidence="1">
    <location>
        <begin position="1"/>
        <end position="17"/>
    </location>
</feature>
<evidence type="ECO:0000313" key="2">
    <source>
        <dbReference type="Proteomes" id="UP000095282"/>
    </source>
</evidence>
<keyword evidence="2" id="KW-1185">Reference proteome</keyword>
<dbReference type="WBParaSite" id="Csp11.Scaffold621.g6190.t1">
    <property type="protein sequence ID" value="Csp11.Scaffold621.g6190.t1"/>
    <property type="gene ID" value="Csp11.Scaffold621.g6190"/>
</dbReference>
<reference evidence="3" key="1">
    <citation type="submission" date="2016-11" db="UniProtKB">
        <authorList>
            <consortium name="WormBaseParasite"/>
        </authorList>
    </citation>
    <scope>IDENTIFICATION</scope>
</reference>
<keyword evidence="1" id="KW-0732">Signal</keyword>